<feature type="region of interest" description="Disordered" evidence="1">
    <location>
        <begin position="26"/>
        <end position="49"/>
    </location>
</feature>
<evidence type="ECO:0000256" key="1">
    <source>
        <dbReference type="SAM" id="MobiDB-lite"/>
    </source>
</evidence>
<feature type="signal peptide" evidence="2">
    <location>
        <begin position="1"/>
        <end position="24"/>
    </location>
</feature>
<dbReference type="Proteomes" id="UP000013909">
    <property type="component" value="Unassembled WGS sequence"/>
</dbReference>
<name>R7ZRR5_9BACT</name>
<dbReference type="PROSITE" id="PS51257">
    <property type="entry name" value="PROKAR_LIPOPROTEIN"/>
    <property type="match status" value="1"/>
</dbReference>
<proteinExistence type="predicted"/>
<sequence length="49" mass="5409">MKTKGLITVLLGALLLASCDLLKAKDEMDSVQPKEMRKDPEDKLPPGRD</sequence>
<feature type="chain" id="PRO_5004461885" description="Lipoprotein" evidence="2">
    <location>
        <begin position="25"/>
        <end position="49"/>
    </location>
</feature>
<evidence type="ECO:0000256" key="2">
    <source>
        <dbReference type="SAM" id="SignalP"/>
    </source>
</evidence>
<evidence type="ECO:0000313" key="3">
    <source>
        <dbReference type="EMBL" id="EON76772.1"/>
    </source>
</evidence>
<protein>
    <recommendedName>
        <fullName evidence="5">Lipoprotein</fullName>
    </recommendedName>
</protein>
<dbReference type="EMBL" id="AQHR01000073">
    <property type="protein sequence ID" value="EON76772.1"/>
    <property type="molecule type" value="Genomic_DNA"/>
</dbReference>
<dbReference type="RefSeq" id="WP_010854778.1">
    <property type="nucleotide sequence ID" value="NZ_AQHR01000073.1"/>
</dbReference>
<accession>R7ZRR5</accession>
<gene>
    <name evidence="3" type="ORF">ADIS_2643</name>
</gene>
<comment type="caution">
    <text evidence="3">The sequence shown here is derived from an EMBL/GenBank/DDBJ whole genome shotgun (WGS) entry which is preliminary data.</text>
</comment>
<keyword evidence="2" id="KW-0732">Signal</keyword>
<dbReference type="AlphaFoldDB" id="R7ZRR5"/>
<evidence type="ECO:0000313" key="4">
    <source>
        <dbReference type="Proteomes" id="UP000013909"/>
    </source>
</evidence>
<keyword evidence="4" id="KW-1185">Reference proteome</keyword>
<reference evidence="3 4" key="1">
    <citation type="submission" date="2013-02" db="EMBL/GenBank/DDBJ databases">
        <title>A novel strain isolated from Lonar lake, Maharashtra, India.</title>
        <authorList>
            <person name="Singh A."/>
        </authorList>
    </citation>
    <scope>NUCLEOTIDE SEQUENCE [LARGE SCALE GENOMIC DNA]</scope>
    <source>
        <strain evidence="3 4">AK24</strain>
    </source>
</reference>
<evidence type="ECO:0008006" key="5">
    <source>
        <dbReference type="Google" id="ProtNLM"/>
    </source>
</evidence>
<organism evidence="3 4">
    <name type="scientific">Lunatimonas lonarensis</name>
    <dbReference type="NCBI Taxonomy" id="1232681"/>
    <lineage>
        <taxon>Bacteria</taxon>
        <taxon>Pseudomonadati</taxon>
        <taxon>Bacteroidota</taxon>
        <taxon>Cytophagia</taxon>
        <taxon>Cytophagales</taxon>
        <taxon>Cyclobacteriaceae</taxon>
    </lineage>
</organism>